<gene>
    <name evidence="1" type="ORF">T4E_1988</name>
</gene>
<dbReference type="Proteomes" id="UP000054815">
    <property type="component" value="Unassembled WGS sequence"/>
</dbReference>
<dbReference type="AlphaFoldDB" id="A0A0V0XN83"/>
<evidence type="ECO:0000313" key="1">
    <source>
        <dbReference type="EMBL" id="KRX89389.1"/>
    </source>
</evidence>
<sequence>MMLQNPGRVNTGRVSEENVAVLMAEYVRQTTERPYPPQYRIRDSRCHICRHLIPLCCNQFIPVMISTLNIML</sequence>
<comment type="caution">
    <text evidence="1">The sequence shown here is derived from an EMBL/GenBank/DDBJ whole genome shotgun (WGS) entry which is preliminary data.</text>
</comment>
<proteinExistence type="predicted"/>
<protein>
    <submittedName>
        <fullName evidence="1">Uncharacterized protein</fullName>
    </submittedName>
</protein>
<reference evidence="1 2" key="1">
    <citation type="submission" date="2015-01" db="EMBL/GenBank/DDBJ databases">
        <title>Evolution of Trichinella species and genotypes.</title>
        <authorList>
            <person name="Korhonen P.K."/>
            <person name="Edoardo P."/>
            <person name="Giuseppe L.R."/>
            <person name="Gasser R.B."/>
        </authorList>
    </citation>
    <scope>NUCLEOTIDE SEQUENCE [LARGE SCALE GENOMIC DNA]</scope>
    <source>
        <strain evidence="1">ISS141</strain>
    </source>
</reference>
<accession>A0A0V0XN83</accession>
<evidence type="ECO:0000313" key="2">
    <source>
        <dbReference type="Proteomes" id="UP000054815"/>
    </source>
</evidence>
<organism evidence="1 2">
    <name type="scientific">Trichinella pseudospiralis</name>
    <name type="common">Parasitic roundworm</name>
    <dbReference type="NCBI Taxonomy" id="6337"/>
    <lineage>
        <taxon>Eukaryota</taxon>
        <taxon>Metazoa</taxon>
        <taxon>Ecdysozoa</taxon>
        <taxon>Nematoda</taxon>
        <taxon>Enoplea</taxon>
        <taxon>Dorylaimia</taxon>
        <taxon>Trichinellida</taxon>
        <taxon>Trichinellidae</taxon>
        <taxon>Trichinella</taxon>
    </lineage>
</organism>
<dbReference type="EMBL" id="JYDU01000200">
    <property type="protein sequence ID" value="KRX89389.1"/>
    <property type="molecule type" value="Genomic_DNA"/>
</dbReference>
<name>A0A0V0XN83_TRIPS</name>